<reference evidence="1" key="2">
    <citation type="submission" date="2019-04" db="EMBL/GenBank/DDBJ databases">
        <authorList>
            <person name="Pasella M."/>
        </authorList>
    </citation>
    <scope>NUCLEOTIDE SEQUENCE</scope>
    <source>
        <strain evidence="1">HV6547_3</strain>
    </source>
</reference>
<keyword evidence="1" id="KW-0689">Ribosomal protein</keyword>
<dbReference type="GO" id="GO:0003735">
    <property type="term" value="F:structural constituent of ribosome"/>
    <property type="evidence" value="ECO:0007669"/>
    <property type="project" value="InterPro"/>
</dbReference>
<organism evidence="1">
    <name type="scientific">Centroceras clavulatum</name>
    <dbReference type="NCBI Taxonomy" id="159503"/>
    <lineage>
        <taxon>Eukaryota</taxon>
        <taxon>Rhodophyta</taxon>
        <taxon>Florideophyceae</taxon>
        <taxon>Rhodymeniophycidae</taxon>
        <taxon>Ceramiales</taxon>
        <taxon>Ceramiaceae</taxon>
        <taxon>Centroceras</taxon>
    </lineage>
</organism>
<dbReference type="EMBL" id="MK814619">
    <property type="protein sequence ID" value="QCI05270.1"/>
    <property type="molecule type" value="Genomic_DNA"/>
</dbReference>
<evidence type="ECO:0000313" key="1">
    <source>
        <dbReference type="EMBL" id="QCI05270.1"/>
    </source>
</evidence>
<dbReference type="GO" id="GO:0005840">
    <property type="term" value="C:ribosome"/>
    <property type="evidence" value="ECO:0007669"/>
    <property type="project" value="UniProtKB-KW"/>
</dbReference>
<dbReference type="SUPFAM" id="SSF46561">
    <property type="entry name" value="Ribosomal protein L29 (L29p)"/>
    <property type="match status" value="1"/>
</dbReference>
<dbReference type="AlphaFoldDB" id="A0A4D6WSD2"/>
<name>A0A4D6WSD2_9FLOR</name>
<protein>
    <submittedName>
        <fullName evidence="1">Ribosomal protein L29</fullName>
    </submittedName>
</protein>
<keyword evidence="1" id="KW-0934">Plastid</keyword>
<sequence length="67" mass="8024">MNLTNKDNWQNLTINDIQEKITNIRKEIIFIKIKQKTQQTIKPNNLKKKKHILAQLLTLETLKLKQQ</sequence>
<keyword evidence="1" id="KW-0687">Ribonucleoprotein</keyword>
<gene>
    <name evidence="1" type="primary">rpl29</name>
</gene>
<reference evidence="1" key="1">
    <citation type="journal article" date="2019" name="Mol. Phylogenet. Evol.">
        <title>Morphological evolution and classification of the red algal order Ceramiales inferred using plastid phylogenomics.</title>
        <authorList>
            <person name="Diaz-Tapia P."/>
            <person name="Pasella M.M."/>
            <person name="Verbruggen H."/>
            <person name="Maggs C.A."/>
        </authorList>
    </citation>
    <scope>NUCLEOTIDE SEQUENCE</scope>
    <source>
        <strain evidence="1">HV6547_3</strain>
    </source>
</reference>
<dbReference type="InterPro" id="IPR036049">
    <property type="entry name" value="Ribosomal_uL29_sf"/>
</dbReference>
<proteinExistence type="predicted"/>
<accession>A0A4D6WSD2</accession>
<dbReference type="GO" id="GO:0006412">
    <property type="term" value="P:translation"/>
    <property type="evidence" value="ECO:0007669"/>
    <property type="project" value="InterPro"/>
</dbReference>
<geneLocation type="plastid" evidence="1"/>